<dbReference type="SMART" id="SM00387">
    <property type="entry name" value="HATPase_c"/>
    <property type="match status" value="1"/>
</dbReference>
<dbReference type="Gene3D" id="3.30.565.10">
    <property type="entry name" value="Histidine kinase-like ATPase, C-terminal domain"/>
    <property type="match status" value="1"/>
</dbReference>
<evidence type="ECO:0000256" key="5">
    <source>
        <dbReference type="ARBA" id="ARBA00022777"/>
    </source>
</evidence>
<dbReference type="Pfam" id="PF02518">
    <property type="entry name" value="HATPase_c"/>
    <property type="match status" value="1"/>
</dbReference>
<keyword evidence="4" id="KW-0808">Transferase</keyword>
<evidence type="ECO:0000256" key="3">
    <source>
        <dbReference type="ARBA" id="ARBA00022553"/>
    </source>
</evidence>
<keyword evidence="3" id="KW-0597">Phosphoprotein</keyword>
<dbReference type="Pfam" id="PF00512">
    <property type="entry name" value="HisKA"/>
    <property type="match status" value="1"/>
</dbReference>
<evidence type="ECO:0000313" key="9">
    <source>
        <dbReference type="Proteomes" id="UP000501802"/>
    </source>
</evidence>
<dbReference type="InterPro" id="IPR003661">
    <property type="entry name" value="HisK_dim/P_dom"/>
</dbReference>
<keyword evidence="9" id="KW-1185">Reference proteome</keyword>
<keyword evidence="6" id="KW-0472">Membrane</keyword>
<accession>A0A6G9AU10</accession>
<dbReference type="PANTHER" id="PTHR43547:SF2">
    <property type="entry name" value="HYBRID SIGNAL TRANSDUCTION HISTIDINE KINASE C"/>
    <property type="match status" value="1"/>
</dbReference>
<keyword evidence="6" id="KW-0812">Transmembrane</keyword>
<evidence type="ECO:0000256" key="2">
    <source>
        <dbReference type="ARBA" id="ARBA00012438"/>
    </source>
</evidence>
<reference evidence="8 9" key="1">
    <citation type="submission" date="2020-03" db="EMBL/GenBank/DDBJ databases">
        <authorList>
            <person name="Kim M.K."/>
        </authorList>
    </citation>
    <scope>NUCLEOTIDE SEQUENCE [LARGE SCALE GENOMIC DNA]</scope>
    <source>
        <strain evidence="8 9">BT328</strain>
    </source>
</reference>
<dbReference type="SUPFAM" id="SSF47384">
    <property type="entry name" value="Homodimeric domain of signal transducing histidine kinase"/>
    <property type="match status" value="1"/>
</dbReference>
<protein>
    <recommendedName>
        <fullName evidence="2">histidine kinase</fullName>
        <ecNumber evidence="2">2.7.13.3</ecNumber>
    </recommendedName>
</protein>
<feature type="transmembrane region" description="Helical" evidence="6">
    <location>
        <begin position="43"/>
        <end position="67"/>
    </location>
</feature>
<dbReference type="EC" id="2.7.13.3" evidence="2"/>
<keyword evidence="6" id="KW-1133">Transmembrane helix</keyword>
<dbReference type="GO" id="GO:0000155">
    <property type="term" value="F:phosphorelay sensor kinase activity"/>
    <property type="evidence" value="ECO:0007669"/>
    <property type="project" value="InterPro"/>
</dbReference>
<dbReference type="SUPFAM" id="SSF55874">
    <property type="entry name" value="ATPase domain of HSP90 chaperone/DNA topoisomerase II/histidine kinase"/>
    <property type="match status" value="1"/>
</dbReference>
<dbReference type="AlphaFoldDB" id="A0A6G9AU10"/>
<dbReference type="KEGG" id="spib:G8759_26235"/>
<evidence type="ECO:0000256" key="1">
    <source>
        <dbReference type="ARBA" id="ARBA00000085"/>
    </source>
</evidence>
<proteinExistence type="predicted"/>
<dbReference type="InterPro" id="IPR004358">
    <property type="entry name" value="Sig_transdc_His_kin-like_C"/>
</dbReference>
<evidence type="ECO:0000259" key="7">
    <source>
        <dbReference type="PROSITE" id="PS50109"/>
    </source>
</evidence>
<dbReference type="PROSITE" id="PS50109">
    <property type="entry name" value="HIS_KIN"/>
    <property type="match status" value="1"/>
</dbReference>
<dbReference type="PANTHER" id="PTHR43547">
    <property type="entry name" value="TWO-COMPONENT HISTIDINE KINASE"/>
    <property type="match status" value="1"/>
</dbReference>
<evidence type="ECO:0000256" key="4">
    <source>
        <dbReference type="ARBA" id="ARBA00022679"/>
    </source>
</evidence>
<dbReference type="CDD" id="cd00082">
    <property type="entry name" value="HisKA"/>
    <property type="match status" value="1"/>
</dbReference>
<dbReference type="InterPro" id="IPR003594">
    <property type="entry name" value="HATPase_dom"/>
</dbReference>
<comment type="catalytic activity">
    <reaction evidence="1">
        <text>ATP + protein L-histidine = ADP + protein N-phospho-L-histidine.</text>
        <dbReference type="EC" id="2.7.13.3"/>
    </reaction>
</comment>
<sequence length="311" mass="35157">MLPRSTAPPLFIFALLLSIITAGLLYANWSVLPETALVNAQSLRWLALFVLAMVSQLLLGFSLWWLLRRRQRSVVQTEVLHSIVHEFQTPITAIRMAADILDSPIARDQPERTEKYVRIIREETERLQHQVETMLTLARADRKTLILNPEPVQLHQLLHSVAERHGDYLGLSLPGTEPHVLADRLHLTNVLHNLLDNAVKYSSEKPEITLLTKTNNEGLTITVRDRGVGISPKLLPQIFQPFFRVHDRNQPSVKGFGLGLSYVQRIVQAHNWTIWVKSELGHGSEFIIQIPSSALLPAFTDPIQAKKAASK</sequence>
<organism evidence="8 9">
    <name type="scientific">Spirosoma aureum</name>
    <dbReference type="NCBI Taxonomy" id="2692134"/>
    <lineage>
        <taxon>Bacteria</taxon>
        <taxon>Pseudomonadati</taxon>
        <taxon>Bacteroidota</taxon>
        <taxon>Cytophagia</taxon>
        <taxon>Cytophagales</taxon>
        <taxon>Cytophagaceae</taxon>
        <taxon>Spirosoma</taxon>
    </lineage>
</organism>
<dbReference type="RefSeq" id="WP_167215007.1">
    <property type="nucleotide sequence ID" value="NZ_CP050063.1"/>
</dbReference>
<keyword evidence="5 8" id="KW-0418">Kinase</keyword>
<dbReference type="InterPro" id="IPR036890">
    <property type="entry name" value="HATPase_C_sf"/>
</dbReference>
<dbReference type="SMART" id="SM00388">
    <property type="entry name" value="HisKA"/>
    <property type="match status" value="1"/>
</dbReference>
<feature type="domain" description="Histidine kinase" evidence="7">
    <location>
        <begin position="82"/>
        <end position="294"/>
    </location>
</feature>
<gene>
    <name evidence="8" type="ORF">G8759_26235</name>
</gene>
<dbReference type="PRINTS" id="PR00344">
    <property type="entry name" value="BCTRLSENSOR"/>
</dbReference>
<dbReference type="FunFam" id="3.30.565.10:FF:000006">
    <property type="entry name" value="Sensor histidine kinase WalK"/>
    <property type="match status" value="1"/>
</dbReference>
<dbReference type="InterPro" id="IPR036097">
    <property type="entry name" value="HisK_dim/P_sf"/>
</dbReference>
<dbReference type="EMBL" id="CP050063">
    <property type="protein sequence ID" value="QIP15878.1"/>
    <property type="molecule type" value="Genomic_DNA"/>
</dbReference>
<evidence type="ECO:0000313" key="8">
    <source>
        <dbReference type="EMBL" id="QIP15878.1"/>
    </source>
</evidence>
<dbReference type="InterPro" id="IPR005467">
    <property type="entry name" value="His_kinase_dom"/>
</dbReference>
<dbReference type="Proteomes" id="UP000501802">
    <property type="component" value="Chromosome"/>
</dbReference>
<dbReference type="Gene3D" id="1.10.287.130">
    <property type="match status" value="1"/>
</dbReference>
<name>A0A6G9AU10_9BACT</name>
<evidence type="ECO:0000256" key="6">
    <source>
        <dbReference type="SAM" id="Phobius"/>
    </source>
</evidence>